<feature type="non-terminal residue" evidence="6">
    <location>
        <position position="648"/>
    </location>
</feature>
<dbReference type="Proteomes" id="UP000014760">
    <property type="component" value="Unassembled WGS sequence"/>
</dbReference>
<keyword evidence="2" id="KW-0788">Thiol protease</keyword>
<dbReference type="InterPro" id="IPR022684">
    <property type="entry name" value="Calpain_cysteine_protease"/>
</dbReference>
<keyword evidence="2" id="KW-0378">Hydrolase</keyword>
<dbReference type="SUPFAM" id="SSF47473">
    <property type="entry name" value="EF-hand"/>
    <property type="match status" value="1"/>
</dbReference>
<evidence type="ECO:0000256" key="1">
    <source>
        <dbReference type="ARBA" id="ARBA00007623"/>
    </source>
</evidence>
<dbReference type="EnsemblMetazoa" id="CapteT62348">
    <property type="protein sequence ID" value="CapteP62348"/>
    <property type="gene ID" value="CapteG62348"/>
</dbReference>
<evidence type="ECO:0000259" key="5">
    <source>
        <dbReference type="PROSITE" id="PS50203"/>
    </source>
</evidence>
<dbReference type="GO" id="GO:0004198">
    <property type="term" value="F:calcium-dependent cysteine-type endopeptidase activity"/>
    <property type="evidence" value="ECO:0007669"/>
    <property type="project" value="InterPro"/>
</dbReference>
<dbReference type="EMBL" id="AMQN01001757">
    <property type="status" value="NOT_ANNOTATED_CDS"/>
    <property type="molecule type" value="Genomic_DNA"/>
</dbReference>
<feature type="non-terminal residue" evidence="6">
    <location>
        <position position="1"/>
    </location>
</feature>
<evidence type="ECO:0000313" key="6">
    <source>
        <dbReference type="EMBL" id="ELU01103.1"/>
    </source>
</evidence>
<sequence>KDYESIKAACLSEDELFQDTEFPANDTALYFSRQSPHPIVWKRPWELLGNRGLQPMLFADEATHFRVKQGELGDLWVVIAAACLFENIPLLQHVVPFTQNFRKDSYAGVFCFRFWRYGQWQEVVIDDRLPTINGELVFVQSSSPVEFWAALLEKAYAKLLGSYEALKSNLLIDALHDFTGGLVEVFNFEEEKPTQEEFTNVMFKALERQSLVGCIINSHTHPNRSAPILSNGLVTGRTYNVTDLREIRVVSSKDEESISLIRLRDPFGAKVNWNGSWNESSAEWTAVPLQDRQKMGLVCRDHAEFWMDMKQFLHHFDLVSVCHLRPDCPQSQPSRYWVVKSSSGFWKTGLSAGGRPALKDTHWINPQYHVILKDTDDDDGVMCSILVQLEQKDRRRLKQRGMKQIDMGFVVYKRPKDVPLPLPKYFFDQHHFVARCDYFTNARQVIKRFALPPGEYVLMPCTYEAQTEAEYLLSVFMENEQKFNFVDDPIEENAPPPQLSDQSVRDKELHFQKYFYEIAGEDMEVNAFQFRQVLNMGLKTGRNFKDISMDACHSMLSLVDVSSSGKLGYHEFIYLWNIIKSWKKTFYQHAKSNTSAIDAHDLRSVILSLGYRLNSNFLSKLISRFSNDNYEIELDSFVMCMVKILTLF</sequence>
<dbReference type="Gene3D" id="3.90.70.10">
    <property type="entry name" value="Cysteine proteinases"/>
    <property type="match status" value="1"/>
</dbReference>
<organism evidence="6">
    <name type="scientific">Capitella teleta</name>
    <name type="common">Polychaete worm</name>
    <dbReference type="NCBI Taxonomy" id="283909"/>
    <lineage>
        <taxon>Eukaryota</taxon>
        <taxon>Metazoa</taxon>
        <taxon>Spiralia</taxon>
        <taxon>Lophotrochozoa</taxon>
        <taxon>Annelida</taxon>
        <taxon>Polychaeta</taxon>
        <taxon>Sedentaria</taxon>
        <taxon>Scolecida</taxon>
        <taxon>Capitellidae</taxon>
        <taxon>Capitella</taxon>
    </lineage>
</organism>
<dbReference type="AlphaFoldDB" id="R7UBC6"/>
<evidence type="ECO:0000256" key="2">
    <source>
        <dbReference type="ARBA" id="ARBA00022807"/>
    </source>
</evidence>
<dbReference type="GO" id="GO:0006508">
    <property type="term" value="P:proteolysis"/>
    <property type="evidence" value="ECO:0007669"/>
    <property type="project" value="InterPro"/>
</dbReference>
<keyword evidence="2" id="KW-0645">Protease</keyword>
<reference evidence="8" key="1">
    <citation type="submission" date="2012-12" db="EMBL/GenBank/DDBJ databases">
        <authorList>
            <person name="Hellsten U."/>
            <person name="Grimwood J."/>
            <person name="Chapman J.A."/>
            <person name="Shapiro H."/>
            <person name="Aerts A."/>
            <person name="Otillar R.P."/>
            <person name="Terry A.Y."/>
            <person name="Boore J.L."/>
            <person name="Simakov O."/>
            <person name="Marletaz F."/>
            <person name="Cho S.-J."/>
            <person name="Edsinger-Gonzales E."/>
            <person name="Havlak P."/>
            <person name="Kuo D.-H."/>
            <person name="Larsson T."/>
            <person name="Lv J."/>
            <person name="Arendt D."/>
            <person name="Savage R."/>
            <person name="Osoegawa K."/>
            <person name="de Jong P."/>
            <person name="Lindberg D.R."/>
            <person name="Seaver E.C."/>
            <person name="Weisblat D.A."/>
            <person name="Putnam N.H."/>
            <person name="Grigoriev I.V."/>
            <person name="Rokhsar D.S."/>
        </authorList>
    </citation>
    <scope>NUCLEOTIDE SEQUENCE</scope>
    <source>
        <strain evidence="8">I ESC-2004</strain>
    </source>
</reference>
<reference evidence="6 8" key="2">
    <citation type="journal article" date="2013" name="Nature">
        <title>Insights into bilaterian evolution from three spiralian genomes.</title>
        <authorList>
            <person name="Simakov O."/>
            <person name="Marletaz F."/>
            <person name="Cho S.J."/>
            <person name="Edsinger-Gonzales E."/>
            <person name="Havlak P."/>
            <person name="Hellsten U."/>
            <person name="Kuo D.H."/>
            <person name="Larsson T."/>
            <person name="Lv J."/>
            <person name="Arendt D."/>
            <person name="Savage R."/>
            <person name="Osoegawa K."/>
            <person name="de Jong P."/>
            <person name="Grimwood J."/>
            <person name="Chapman J.A."/>
            <person name="Shapiro H."/>
            <person name="Aerts A."/>
            <person name="Otillar R.P."/>
            <person name="Terry A.Y."/>
            <person name="Boore J.L."/>
            <person name="Grigoriev I.V."/>
            <person name="Lindberg D.R."/>
            <person name="Seaver E.C."/>
            <person name="Weisblat D.A."/>
            <person name="Putnam N.H."/>
            <person name="Rokhsar D.S."/>
        </authorList>
    </citation>
    <scope>NUCLEOTIDE SEQUENCE</scope>
    <source>
        <strain evidence="6 8">I ESC-2004</strain>
    </source>
</reference>
<dbReference type="STRING" id="283909.R7UBC6"/>
<accession>R7UBC6</accession>
<dbReference type="PRINTS" id="PR00704">
    <property type="entry name" value="CALPAIN"/>
</dbReference>
<comment type="caution">
    <text evidence="4">Lacks conserved residue(s) required for the propagation of feature annotation.</text>
</comment>
<feature type="domain" description="Calpain catalytic" evidence="5">
    <location>
        <begin position="16"/>
        <end position="325"/>
    </location>
</feature>
<dbReference type="InterPro" id="IPR022682">
    <property type="entry name" value="Calpain_domain_III"/>
</dbReference>
<dbReference type="OrthoDB" id="424753at2759"/>
<dbReference type="InterPro" id="IPR033883">
    <property type="entry name" value="C2_III"/>
</dbReference>
<dbReference type="InterPro" id="IPR001300">
    <property type="entry name" value="Peptidase_C2_calpain_cat"/>
</dbReference>
<name>R7UBC6_CAPTE</name>
<dbReference type="SMART" id="SM00720">
    <property type="entry name" value="calpain_III"/>
    <property type="match status" value="1"/>
</dbReference>
<dbReference type="Gene3D" id="2.60.120.380">
    <property type="match status" value="1"/>
</dbReference>
<dbReference type="GO" id="GO:0005737">
    <property type="term" value="C:cytoplasm"/>
    <property type="evidence" value="ECO:0007669"/>
    <property type="project" value="TreeGrafter"/>
</dbReference>
<dbReference type="PANTHER" id="PTHR10183:SF433">
    <property type="entry name" value="CALPAIN-A-RELATED"/>
    <property type="match status" value="1"/>
</dbReference>
<evidence type="ECO:0000313" key="7">
    <source>
        <dbReference type="EnsemblMetazoa" id="CapteP62348"/>
    </source>
</evidence>
<dbReference type="MEROPS" id="C02.025"/>
<dbReference type="PANTHER" id="PTHR10183">
    <property type="entry name" value="CALPAIN"/>
    <property type="match status" value="1"/>
</dbReference>
<dbReference type="InterPro" id="IPR036213">
    <property type="entry name" value="Calpain_III_sf"/>
</dbReference>
<comment type="similarity">
    <text evidence="1">Belongs to the peptidase C2 family.</text>
</comment>
<reference evidence="7" key="3">
    <citation type="submission" date="2015-06" db="UniProtKB">
        <authorList>
            <consortium name="EnsemblMetazoa"/>
        </authorList>
    </citation>
    <scope>IDENTIFICATION</scope>
</reference>
<dbReference type="PROSITE" id="PS00018">
    <property type="entry name" value="EF_HAND_1"/>
    <property type="match status" value="1"/>
</dbReference>
<proteinExistence type="inferred from homology"/>
<dbReference type="InterPro" id="IPR018247">
    <property type="entry name" value="EF_Hand_1_Ca_BS"/>
</dbReference>
<evidence type="ECO:0000256" key="3">
    <source>
        <dbReference type="ARBA" id="ARBA00022837"/>
    </source>
</evidence>
<dbReference type="Pfam" id="PF00648">
    <property type="entry name" value="Peptidase_C2"/>
    <property type="match status" value="1"/>
</dbReference>
<protein>
    <recommendedName>
        <fullName evidence="5">Calpain catalytic domain-containing protein</fullName>
    </recommendedName>
</protein>
<evidence type="ECO:0000256" key="4">
    <source>
        <dbReference type="PROSITE-ProRule" id="PRU00239"/>
    </source>
</evidence>
<keyword evidence="8" id="KW-1185">Reference proteome</keyword>
<dbReference type="SMART" id="SM00230">
    <property type="entry name" value="CysPc"/>
    <property type="match status" value="1"/>
</dbReference>
<dbReference type="CDD" id="cd00044">
    <property type="entry name" value="CysPc"/>
    <property type="match status" value="1"/>
</dbReference>
<keyword evidence="3" id="KW-0106">Calcium</keyword>
<dbReference type="HOGENOM" id="CLU_010982_0_1_1"/>
<evidence type="ECO:0000313" key="8">
    <source>
        <dbReference type="Proteomes" id="UP000014760"/>
    </source>
</evidence>
<dbReference type="CDD" id="cd00214">
    <property type="entry name" value="Calpain_III"/>
    <property type="match status" value="1"/>
</dbReference>
<dbReference type="PROSITE" id="PS50203">
    <property type="entry name" value="CALPAIN_CAT"/>
    <property type="match status" value="1"/>
</dbReference>
<dbReference type="FunFam" id="3.90.70.10:FF:000114">
    <property type="entry name" value="Calpain a"/>
    <property type="match status" value="1"/>
</dbReference>
<dbReference type="Pfam" id="PF01067">
    <property type="entry name" value="Calpain_III"/>
    <property type="match status" value="1"/>
</dbReference>
<dbReference type="SUPFAM" id="SSF54001">
    <property type="entry name" value="Cysteine proteinases"/>
    <property type="match status" value="1"/>
</dbReference>
<dbReference type="OMA" id="DMEVNPF"/>
<gene>
    <name evidence="6" type="ORF">CAPTEDRAFT_62348</name>
</gene>
<dbReference type="SUPFAM" id="SSF49758">
    <property type="entry name" value="Calpain large subunit, middle domain (domain III)"/>
    <property type="match status" value="1"/>
</dbReference>
<dbReference type="Gene3D" id="1.10.238.10">
    <property type="entry name" value="EF-hand"/>
    <property type="match status" value="1"/>
</dbReference>
<dbReference type="InterPro" id="IPR011992">
    <property type="entry name" value="EF-hand-dom_pair"/>
</dbReference>
<dbReference type="InterPro" id="IPR022683">
    <property type="entry name" value="Calpain_III"/>
</dbReference>
<dbReference type="InterPro" id="IPR038765">
    <property type="entry name" value="Papain-like_cys_pep_sf"/>
</dbReference>
<dbReference type="EMBL" id="KB305378">
    <property type="protein sequence ID" value="ELU01103.1"/>
    <property type="molecule type" value="Genomic_DNA"/>
</dbReference>